<accession>A0ABX0F1H8</accession>
<dbReference type="InterPro" id="IPR022642">
    <property type="entry name" value="CheR_C"/>
</dbReference>
<reference evidence="2 3" key="1">
    <citation type="submission" date="2020-01" db="EMBL/GenBank/DDBJ databases">
        <title>Polyphasic characterisation and genomic insights into a novel alkali tolerant bacterium VR-M41.</title>
        <authorList>
            <person name="Vemuluri V.R."/>
        </authorList>
    </citation>
    <scope>NUCLEOTIDE SEQUENCE [LARGE SCALE GENOMIC DNA]</scope>
    <source>
        <strain evidence="2 3">VR-M41</strain>
    </source>
</reference>
<keyword evidence="3" id="KW-1185">Reference proteome</keyword>
<dbReference type="Proteomes" id="UP000800303">
    <property type="component" value="Unassembled WGS sequence"/>
</dbReference>
<dbReference type="InterPro" id="IPR029063">
    <property type="entry name" value="SAM-dependent_MTases_sf"/>
</dbReference>
<dbReference type="Pfam" id="PF01739">
    <property type="entry name" value="CheR"/>
    <property type="match status" value="1"/>
</dbReference>
<dbReference type="SUPFAM" id="SSF53335">
    <property type="entry name" value="S-adenosyl-L-methionine-dependent methyltransferases"/>
    <property type="match status" value="1"/>
</dbReference>
<dbReference type="PROSITE" id="PS50123">
    <property type="entry name" value="CHER"/>
    <property type="match status" value="1"/>
</dbReference>
<dbReference type="SMART" id="SM00138">
    <property type="entry name" value="MeTrc"/>
    <property type="match status" value="1"/>
</dbReference>
<proteinExistence type="predicted"/>
<dbReference type="InterPro" id="IPR050903">
    <property type="entry name" value="Bact_Chemotaxis_MeTrfase"/>
</dbReference>
<dbReference type="CDD" id="cd02440">
    <property type="entry name" value="AdoMet_MTases"/>
    <property type="match status" value="1"/>
</dbReference>
<gene>
    <name evidence="2" type="ORF">GYN08_05395</name>
</gene>
<evidence type="ECO:0000259" key="1">
    <source>
        <dbReference type="PROSITE" id="PS50123"/>
    </source>
</evidence>
<feature type="domain" description="CheR-type methyltransferase" evidence="1">
    <location>
        <begin position="1"/>
        <end position="260"/>
    </location>
</feature>
<dbReference type="EMBL" id="JAAFGS010000001">
    <property type="protein sequence ID" value="NGZ74746.1"/>
    <property type="molecule type" value="Genomic_DNA"/>
</dbReference>
<organism evidence="2 3">
    <name type="scientific">Saccharibacillus alkalitolerans</name>
    <dbReference type="NCBI Taxonomy" id="2705290"/>
    <lineage>
        <taxon>Bacteria</taxon>
        <taxon>Bacillati</taxon>
        <taxon>Bacillota</taxon>
        <taxon>Bacilli</taxon>
        <taxon>Bacillales</taxon>
        <taxon>Paenibacillaceae</taxon>
        <taxon>Saccharibacillus</taxon>
    </lineage>
</organism>
<dbReference type="SUPFAM" id="SSF47757">
    <property type="entry name" value="Chemotaxis receptor methyltransferase CheR, N-terminal domain"/>
    <property type="match status" value="1"/>
</dbReference>
<evidence type="ECO:0000313" key="3">
    <source>
        <dbReference type="Proteomes" id="UP000800303"/>
    </source>
</evidence>
<dbReference type="Gene3D" id="3.40.50.150">
    <property type="entry name" value="Vaccinia Virus protein VP39"/>
    <property type="match status" value="1"/>
</dbReference>
<comment type="caution">
    <text evidence="2">The sequence shown here is derived from an EMBL/GenBank/DDBJ whole genome shotgun (WGS) entry which is preliminary data.</text>
</comment>
<dbReference type="InterPro" id="IPR000780">
    <property type="entry name" value="CheR_MeTrfase"/>
</dbReference>
<dbReference type="PRINTS" id="PR00996">
    <property type="entry name" value="CHERMTFRASE"/>
</dbReference>
<protein>
    <submittedName>
        <fullName evidence="2">Protein-glutamate O-methyltransferase CheR</fullName>
    </submittedName>
</protein>
<sequence length="260" mass="30082">MPLERLADKIYRHSGLNYQNNLFTLEPKAAKRFKELGLDCASYLDFLERNPLEWEVLMQYVTINETYFFREEAQLNELVKIAQRTSPGSEIRIWSSACSTGEEPYSIGMVLEKNGITKRNTVSIIGSDINLRVIKTASEAFYPSSSLCFRRTDDEQKKNFFTEENGGYRVNSSIRERVEFRRINLLNAGQVDSIGAVDAIFCRNVMIYFDMQTIRAIIDRFYRLLKPGGYLFLGHAETLRGLDCGFETIKENDTFFYRKG</sequence>
<dbReference type="PANTHER" id="PTHR24422">
    <property type="entry name" value="CHEMOTAXIS PROTEIN METHYLTRANSFERASE"/>
    <property type="match status" value="1"/>
</dbReference>
<dbReference type="PANTHER" id="PTHR24422:SF10">
    <property type="entry name" value="CHEMOTAXIS PROTEIN METHYLTRANSFERASE 2"/>
    <property type="match status" value="1"/>
</dbReference>
<name>A0ABX0F1H8_9BACL</name>
<evidence type="ECO:0000313" key="2">
    <source>
        <dbReference type="EMBL" id="NGZ74746.1"/>
    </source>
</evidence>